<dbReference type="EMBL" id="FOFV01000019">
    <property type="protein sequence ID" value="SES25136.1"/>
    <property type="molecule type" value="Genomic_DNA"/>
</dbReference>
<dbReference type="Proteomes" id="UP000199503">
    <property type="component" value="Unassembled WGS sequence"/>
</dbReference>
<keyword evidence="2" id="KW-1185">Reference proteome</keyword>
<dbReference type="InterPro" id="IPR036465">
    <property type="entry name" value="vWFA_dom_sf"/>
</dbReference>
<reference evidence="2" key="1">
    <citation type="submission" date="2016-10" db="EMBL/GenBank/DDBJ databases">
        <authorList>
            <person name="Varghese N."/>
            <person name="Submissions S."/>
        </authorList>
    </citation>
    <scope>NUCLEOTIDE SEQUENCE [LARGE SCALE GENOMIC DNA]</scope>
    <source>
        <strain evidence="2">DSM 44437</strain>
    </source>
</reference>
<evidence type="ECO:0000313" key="1">
    <source>
        <dbReference type="EMBL" id="SES25136.1"/>
    </source>
</evidence>
<evidence type="ECO:0008006" key="3">
    <source>
        <dbReference type="Google" id="ProtNLM"/>
    </source>
</evidence>
<accession>A0A1H9VTS9</accession>
<name>A0A1H9VTS9_9PSEU</name>
<proteinExistence type="predicted"/>
<protein>
    <recommendedName>
        <fullName evidence="3">VWFA domain-containing protein</fullName>
    </recommendedName>
</protein>
<dbReference type="STRING" id="65499.SAMN04488000_119124"/>
<sequence>MKRWWVAAAAVVVVLALVSGVLFLVLTPSHRTTFLVDSSESADFRDVADAVGTAAANMSPDDALALRRFGGTCDAPDTAELVTPGTGQAAKIGDAARAITPNGKPTLLSGVIAAIDDFARTYPFRGSETNRVVVVARGGADACGKSADEVRTIIREHSARAGVKIDFRFVGHRLSSEQAKVLKAVADATEARATRFTDDTAALVTTLKEVSVPTSLVAQEVVLPKSPCELVTPEVLMAAYPLPAEVAGYKPYYGEINCQQDRYVHAQGLIERPELAQAFPAVFELKDGKWQLWNAGTGGFSCGEIPREVWKAWDVGCTPEPVVCRDANDFTKVTDMNDVGCPVAIDIADRYIAAARAGQTQGTGTFWVTDVWTCSKYPMPDRPNVANPLQCQRNADGAVVRLGDNW</sequence>
<dbReference type="AlphaFoldDB" id="A0A1H9VTS9"/>
<gene>
    <name evidence="1" type="ORF">SAMN04488000_119124</name>
</gene>
<dbReference type="SUPFAM" id="SSF53300">
    <property type="entry name" value="vWA-like"/>
    <property type="match status" value="1"/>
</dbReference>
<evidence type="ECO:0000313" key="2">
    <source>
        <dbReference type="Proteomes" id="UP000199503"/>
    </source>
</evidence>
<dbReference type="Gene3D" id="3.40.50.410">
    <property type="entry name" value="von Willebrand factor, type A domain"/>
    <property type="match status" value="1"/>
</dbReference>
<dbReference type="OrthoDB" id="3680186at2"/>
<dbReference type="RefSeq" id="WP_089923719.1">
    <property type="nucleotide sequence ID" value="NZ_FOFV01000019.1"/>
</dbReference>
<organism evidence="1 2">
    <name type="scientific">Lentzea albida</name>
    <dbReference type="NCBI Taxonomy" id="65499"/>
    <lineage>
        <taxon>Bacteria</taxon>
        <taxon>Bacillati</taxon>
        <taxon>Actinomycetota</taxon>
        <taxon>Actinomycetes</taxon>
        <taxon>Pseudonocardiales</taxon>
        <taxon>Pseudonocardiaceae</taxon>
        <taxon>Lentzea</taxon>
    </lineage>
</organism>